<evidence type="ECO:0000259" key="2">
    <source>
        <dbReference type="Pfam" id="PF07727"/>
    </source>
</evidence>
<comment type="caution">
    <text evidence="3">The sequence shown here is derived from an EMBL/GenBank/DDBJ whole genome shotgun (WGS) entry which is preliminary data.</text>
</comment>
<feature type="compositionally biased region" description="Basic and acidic residues" evidence="1">
    <location>
        <begin position="227"/>
        <end position="241"/>
    </location>
</feature>
<protein>
    <submittedName>
        <fullName evidence="3">Reverse transcriptase (RNA-dependent DNA polymerase)-domain-containing protein</fullName>
    </submittedName>
</protein>
<dbReference type="InterPro" id="IPR013103">
    <property type="entry name" value="RVT_2"/>
</dbReference>
<sequence length="241" mass="26135">KYRARFVAQGFGQTRGVDYHETFSPVVSVAALRMIIAMATAKGWTIRQRDVVLAYLNGKLQEEIYLEQPEEFKHGDAVCRLHRALYGLKQNGRGWNHELHKELLHLGFTQLPTEPCIYVLRTDQAITLIMAVYVDDILLTGPDTKVIKKFEELLAQKFKMFEGGDLCYKAVSAAAAVSAAVAESAAAAAAKSAAADDGGERPAKSAAAAVSAAAAERTAAVKVSLGSDERPAGELRQRTSR</sequence>
<keyword evidence="3" id="KW-0695">RNA-directed DNA polymerase</keyword>
<evidence type="ECO:0000256" key="1">
    <source>
        <dbReference type="SAM" id="MobiDB-lite"/>
    </source>
</evidence>
<keyword evidence="4" id="KW-1185">Reference proteome</keyword>
<keyword evidence="3" id="KW-0548">Nucleotidyltransferase</keyword>
<organism evidence="3 4">
    <name type="scientific">Olpidium bornovanus</name>
    <dbReference type="NCBI Taxonomy" id="278681"/>
    <lineage>
        <taxon>Eukaryota</taxon>
        <taxon>Fungi</taxon>
        <taxon>Fungi incertae sedis</taxon>
        <taxon>Olpidiomycota</taxon>
        <taxon>Olpidiomycotina</taxon>
        <taxon>Olpidiomycetes</taxon>
        <taxon>Olpidiales</taxon>
        <taxon>Olpidiaceae</taxon>
        <taxon>Olpidium</taxon>
    </lineage>
</organism>
<feature type="region of interest" description="Disordered" evidence="1">
    <location>
        <begin position="222"/>
        <end position="241"/>
    </location>
</feature>
<dbReference type="AlphaFoldDB" id="A0A8H8DMB6"/>
<proteinExistence type="predicted"/>
<dbReference type="OrthoDB" id="2796020at2759"/>
<dbReference type="Proteomes" id="UP000673691">
    <property type="component" value="Unassembled WGS sequence"/>
</dbReference>
<name>A0A8H8DMB6_9FUNG</name>
<accession>A0A8H8DMB6</accession>
<evidence type="ECO:0000313" key="4">
    <source>
        <dbReference type="Proteomes" id="UP000673691"/>
    </source>
</evidence>
<dbReference type="EMBL" id="JAEFCI010001117">
    <property type="protein sequence ID" value="KAG5463117.1"/>
    <property type="molecule type" value="Genomic_DNA"/>
</dbReference>
<reference evidence="3 4" key="1">
    <citation type="journal article" name="Sci. Rep.">
        <title>Genome-scale phylogenetic analyses confirm Olpidium as the closest living zoosporic fungus to the non-flagellated, terrestrial fungi.</title>
        <authorList>
            <person name="Chang Y."/>
            <person name="Rochon D."/>
            <person name="Sekimoto S."/>
            <person name="Wang Y."/>
            <person name="Chovatia M."/>
            <person name="Sandor L."/>
            <person name="Salamov A."/>
            <person name="Grigoriev I.V."/>
            <person name="Stajich J.E."/>
            <person name="Spatafora J.W."/>
        </authorList>
    </citation>
    <scope>NUCLEOTIDE SEQUENCE [LARGE SCALE GENOMIC DNA]</scope>
    <source>
        <strain evidence="3">S191</strain>
    </source>
</reference>
<dbReference type="Pfam" id="PF07727">
    <property type="entry name" value="RVT_2"/>
    <property type="match status" value="1"/>
</dbReference>
<keyword evidence="3" id="KW-0808">Transferase</keyword>
<feature type="non-terminal residue" evidence="3">
    <location>
        <position position="1"/>
    </location>
</feature>
<feature type="domain" description="Reverse transcriptase Ty1/copia-type" evidence="2">
    <location>
        <begin position="1"/>
        <end position="165"/>
    </location>
</feature>
<gene>
    <name evidence="3" type="ORF">BJ554DRAFT_1653</name>
</gene>
<dbReference type="GO" id="GO:0003964">
    <property type="term" value="F:RNA-directed DNA polymerase activity"/>
    <property type="evidence" value="ECO:0007669"/>
    <property type="project" value="UniProtKB-KW"/>
</dbReference>
<evidence type="ECO:0000313" key="3">
    <source>
        <dbReference type="EMBL" id="KAG5463117.1"/>
    </source>
</evidence>